<name>A0A6M6JML1_9PSEU</name>
<evidence type="ECO:0000313" key="6">
    <source>
        <dbReference type="EMBL" id="QJY48320.1"/>
    </source>
</evidence>
<dbReference type="KEGG" id="pbro:HOP40_23085"/>
<dbReference type="Gene3D" id="3.60.21.10">
    <property type="match status" value="1"/>
</dbReference>
<dbReference type="Proteomes" id="UP000505377">
    <property type="component" value="Chromosome"/>
</dbReference>
<keyword evidence="1" id="KW-0479">Metal-binding</keyword>
<reference evidence="6 7" key="1">
    <citation type="submission" date="2020-05" db="EMBL/GenBank/DDBJ databases">
        <authorList>
            <person name="Mo P."/>
        </authorList>
    </citation>
    <scope>NUCLEOTIDE SEQUENCE [LARGE SCALE GENOMIC DNA]</scope>
    <source>
        <strain evidence="6 7">Gen01</strain>
    </source>
</reference>
<comment type="similarity">
    <text evidence="4">Belongs to the cyclic nucleotide phosphodiesterase class-III family.</text>
</comment>
<sequence length="268" mass="27610">MHTLIQITDLHLVPEGSLLQGRVDTAAPFARALAAVTASGVRPAALLLTGDLADAGDGPTYARLRELVAPLGVPVVAVAGNHDDRAALREHLLGEPADDAPLDHVVRLGGLRVVVLDTSVPGHGHGELRPAQLEWLAAELAEPVPDGTVLALHHPPLPTANRLSRRIELRGRNALAPVLAGSDVRIVLAGHTHVVSAGAIGGVPVWTGGATSYGSDGLAPDRGERVLIAPTVSRIDLFDDGVVVTAVPVDPEVALALSGAQVDALEAR</sequence>
<evidence type="ECO:0000256" key="4">
    <source>
        <dbReference type="ARBA" id="ARBA00025742"/>
    </source>
</evidence>
<gene>
    <name evidence="6" type="ORF">HOP40_23085</name>
</gene>
<organism evidence="6 7">
    <name type="scientific">Pseudonocardia broussonetiae</name>
    <dbReference type="NCBI Taxonomy" id="2736640"/>
    <lineage>
        <taxon>Bacteria</taxon>
        <taxon>Bacillati</taxon>
        <taxon>Actinomycetota</taxon>
        <taxon>Actinomycetes</taxon>
        <taxon>Pseudonocardiales</taxon>
        <taxon>Pseudonocardiaceae</taxon>
        <taxon>Pseudonocardia</taxon>
    </lineage>
</organism>
<dbReference type="PANTHER" id="PTHR42988">
    <property type="entry name" value="PHOSPHOHYDROLASE"/>
    <property type="match status" value="1"/>
</dbReference>
<keyword evidence="7" id="KW-1185">Reference proteome</keyword>
<dbReference type="EMBL" id="CP053564">
    <property type="protein sequence ID" value="QJY48320.1"/>
    <property type="molecule type" value="Genomic_DNA"/>
</dbReference>
<keyword evidence="3" id="KW-0408">Iron</keyword>
<dbReference type="GO" id="GO:0046872">
    <property type="term" value="F:metal ion binding"/>
    <property type="evidence" value="ECO:0007669"/>
    <property type="project" value="UniProtKB-KW"/>
</dbReference>
<dbReference type="PANTHER" id="PTHR42988:SF2">
    <property type="entry name" value="CYCLIC NUCLEOTIDE PHOSPHODIESTERASE CBUA0032-RELATED"/>
    <property type="match status" value="1"/>
</dbReference>
<feature type="domain" description="Calcineurin-like phosphoesterase" evidence="5">
    <location>
        <begin position="3"/>
        <end position="194"/>
    </location>
</feature>
<dbReference type="InterPro" id="IPR004843">
    <property type="entry name" value="Calcineurin-like_PHP"/>
</dbReference>
<dbReference type="GO" id="GO:0016787">
    <property type="term" value="F:hydrolase activity"/>
    <property type="evidence" value="ECO:0007669"/>
    <property type="project" value="UniProtKB-KW"/>
</dbReference>
<dbReference type="SUPFAM" id="SSF56300">
    <property type="entry name" value="Metallo-dependent phosphatases"/>
    <property type="match status" value="1"/>
</dbReference>
<dbReference type="InterPro" id="IPR029052">
    <property type="entry name" value="Metallo-depent_PP-like"/>
</dbReference>
<accession>A0A6M6JML1</accession>
<evidence type="ECO:0000313" key="7">
    <source>
        <dbReference type="Proteomes" id="UP000505377"/>
    </source>
</evidence>
<dbReference type="RefSeq" id="WP_172161895.1">
    <property type="nucleotide sequence ID" value="NZ_CP053564.1"/>
</dbReference>
<keyword evidence="2" id="KW-0378">Hydrolase</keyword>
<evidence type="ECO:0000256" key="2">
    <source>
        <dbReference type="ARBA" id="ARBA00022801"/>
    </source>
</evidence>
<dbReference type="AlphaFoldDB" id="A0A6M6JML1"/>
<dbReference type="InterPro" id="IPR050884">
    <property type="entry name" value="CNP_phosphodiesterase-III"/>
</dbReference>
<evidence type="ECO:0000256" key="1">
    <source>
        <dbReference type="ARBA" id="ARBA00022723"/>
    </source>
</evidence>
<proteinExistence type="inferred from homology"/>
<evidence type="ECO:0000256" key="3">
    <source>
        <dbReference type="ARBA" id="ARBA00023004"/>
    </source>
</evidence>
<evidence type="ECO:0000259" key="5">
    <source>
        <dbReference type="Pfam" id="PF00149"/>
    </source>
</evidence>
<protein>
    <submittedName>
        <fullName evidence="6">Metallophosphatase</fullName>
    </submittedName>
</protein>
<dbReference type="Pfam" id="PF00149">
    <property type="entry name" value="Metallophos"/>
    <property type="match status" value="1"/>
</dbReference>